<dbReference type="AlphaFoldDB" id="A0A2J6QZZ9"/>
<evidence type="ECO:0000313" key="2">
    <source>
        <dbReference type="EMBL" id="PMD31833.1"/>
    </source>
</evidence>
<accession>A0A2J6QZZ9</accession>
<evidence type="ECO:0000256" key="1">
    <source>
        <dbReference type="SAM" id="SignalP"/>
    </source>
</evidence>
<proteinExistence type="predicted"/>
<dbReference type="STRING" id="1149755.A0A2J6QZZ9"/>
<keyword evidence="1" id="KW-0732">Signal</keyword>
<keyword evidence="3" id="KW-1185">Reference proteome</keyword>
<name>A0A2J6QZZ9_HYAVF</name>
<evidence type="ECO:0000313" key="3">
    <source>
        <dbReference type="Proteomes" id="UP000235786"/>
    </source>
</evidence>
<dbReference type="OrthoDB" id="3515453at2759"/>
<feature type="chain" id="PRO_5014463548" evidence="1">
    <location>
        <begin position="19"/>
        <end position="244"/>
    </location>
</feature>
<dbReference type="EMBL" id="KZ613961">
    <property type="protein sequence ID" value="PMD31833.1"/>
    <property type="molecule type" value="Genomic_DNA"/>
</dbReference>
<reference evidence="2 3" key="1">
    <citation type="submission" date="2016-04" db="EMBL/GenBank/DDBJ databases">
        <title>A degradative enzymes factory behind the ericoid mycorrhizal symbiosis.</title>
        <authorList>
            <consortium name="DOE Joint Genome Institute"/>
            <person name="Martino E."/>
            <person name="Morin E."/>
            <person name="Grelet G."/>
            <person name="Kuo A."/>
            <person name="Kohler A."/>
            <person name="Daghino S."/>
            <person name="Barry K."/>
            <person name="Choi C."/>
            <person name="Cichocki N."/>
            <person name="Clum A."/>
            <person name="Copeland A."/>
            <person name="Hainaut M."/>
            <person name="Haridas S."/>
            <person name="Labutti K."/>
            <person name="Lindquist E."/>
            <person name="Lipzen A."/>
            <person name="Khouja H.-R."/>
            <person name="Murat C."/>
            <person name="Ohm R."/>
            <person name="Olson A."/>
            <person name="Spatafora J."/>
            <person name="Veneault-Fourrey C."/>
            <person name="Henrissat B."/>
            <person name="Grigoriev I."/>
            <person name="Martin F."/>
            <person name="Perotto S."/>
        </authorList>
    </citation>
    <scope>NUCLEOTIDE SEQUENCE [LARGE SCALE GENOMIC DNA]</scope>
    <source>
        <strain evidence="2 3">F</strain>
    </source>
</reference>
<dbReference type="Proteomes" id="UP000235786">
    <property type="component" value="Unassembled WGS sequence"/>
</dbReference>
<feature type="signal peptide" evidence="1">
    <location>
        <begin position="1"/>
        <end position="18"/>
    </location>
</feature>
<organism evidence="2 3">
    <name type="scientific">Hyaloscypha variabilis (strain UAMH 11265 / GT02V1 / F)</name>
    <name type="common">Meliniomyces variabilis</name>
    <dbReference type="NCBI Taxonomy" id="1149755"/>
    <lineage>
        <taxon>Eukaryota</taxon>
        <taxon>Fungi</taxon>
        <taxon>Dikarya</taxon>
        <taxon>Ascomycota</taxon>
        <taxon>Pezizomycotina</taxon>
        <taxon>Leotiomycetes</taxon>
        <taxon>Helotiales</taxon>
        <taxon>Hyaloscyphaceae</taxon>
        <taxon>Hyaloscypha</taxon>
        <taxon>Hyaloscypha variabilis</taxon>
    </lineage>
</organism>
<gene>
    <name evidence="2" type="ORF">L207DRAFT_591259</name>
</gene>
<sequence length="244" mass="27038">MKLIGILTFLALASSAFAQLFPNTTGPPPPTISAHQVIDQSAPFRLQLLSHNKTLNNSFLSALHEGAALESLGFYPSTFDTDPYNTFKLNTSRIFCNYANGTEVPCGTPPSASNTTSGIPGTLIWDLPFESSANQTQLSYAPQVMQLVPRGISSNMAFAVILFYNEDEEFDGPTGVAFDEDGYMNLRDNVSNAAAFGPTKTYYRWYVCYGWFDDYIWSHLVWVYGPGRPDFPHCDKVGVKRVWA</sequence>
<protein>
    <submittedName>
        <fullName evidence="2">Uncharacterized protein</fullName>
    </submittedName>
</protein>